<proteinExistence type="inferred from homology"/>
<evidence type="ECO:0000256" key="1">
    <source>
        <dbReference type="ARBA" id="ARBA00010748"/>
    </source>
</evidence>
<keyword evidence="3 5" id="KW-0479">Metal-binding</keyword>
<feature type="binding site" evidence="5">
    <location>
        <position position="2"/>
    </location>
    <ligand>
        <name>Ni(2+)</name>
        <dbReference type="ChEBI" id="CHEBI:49786"/>
    </ligand>
</feature>
<dbReference type="GO" id="GO:0016151">
    <property type="term" value="F:nickel cation binding"/>
    <property type="evidence" value="ECO:0007669"/>
    <property type="project" value="UniProtKB-UniRule"/>
</dbReference>
<dbReference type="InterPro" id="IPR000688">
    <property type="entry name" value="HypA/HybF"/>
</dbReference>
<name>A0A846QHB6_9BACT</name>
<evidence type="ECO:0000313" key="6">
    <source>
        <dbReference type="EMBL" id="NJB66510.1"/>
    </source>
</evidence>
<keyword evidence="2 5" id="KW-0533">Nickel</keyword>
<comment type="similarity">
    <text evidence="1 5">Belongs to the HypA/HybF family.</text>
</comment>
<dbReference type="Gene3D" id="3.30.2320.80">
    <property type="match status" value="1"/>
</dbReference>
<protein>
    <recommendedName>
        <fullName evidence="5">Hydrogenase maturation factor HypA</fullName>
    </recommendedName>
</protein>
<keyword evidence="4 5" id="KW-0862">Zinc</keyword>
<dbReference type="Pfam" id="PF01155">
    <property type="entry name" value="HypA"/>
    <property type="match status" value="1"/>
</dbReference>
<dbReference type="PIRSF" id="PIRSF004761">
    <property type="entry name" value="Hydrgn_mat_HypA"/>
    <property type="match status" value="1"/>
</dbReference>
<evidence type="ECO:0000256" key="5">
    <source>
        <dbReference type="HAMAP-Rule" id="MF_00213"/>
    </source>
</evidence>
<evidence type="ECO:0000256" key="2">
    <source>
        <dbReference type="ARBA" id="ARBA00022596"/>
    </source>
</evidence>
<feature type="binding site" evidence="5">
    <location>
        <position position="91"/>
    </location>
    <ligand>
        <name>Zn(2+)</name>
        <dbReference type="ChEBI" id="CHEBI:29105"/>
    </ligand>
</feature>
<evidence type="ECO:0000256" key="4">
    <source>
        <dbReference type="ARBA" id="ARBA00022833"/>
    </source>
</evidence>
<sequence>MHELSIVTSILAIAQEEASRHDAKRITRVRLKVGAMSCLEARTLTSCFEICAEGTPAEGAELAITLVPVTWECNECHNVFEEPDHYACPSCGSESLDLKTGRELLVESLDVEN</sequence>
<feature type="binding site" evidence="5">
    <location>
        <position position="88"/>
    </location>
    <ligand>
        <name>Zn(2+)</name>
        <dbReference type="ChEBI" id="CHEBI:29105"/>
    </ligand>
</feature>
<dbReference type="PROSITE" id="PS01249">
    <property type="entry name" value="HYPA"/>
    <property type="match status" value="1"/>
</dbReference>
<comment type="function">
    <text evidence="5">Involved in the maturation of [NiFe] hydrogenases. Required for nickel insertion into the metal center of the hydrogenase.</text>
</comment>
<reference evidence="6 7" key="1">
    <citation type="submission" date="2020-03" db="EMBL/GenBank/DDBJ databases">
        <title>Genomic Encyclopedia of Type Strains, Phase IV (KMG-IV): sequencing the most valuable type-strain genomes for metagenomic binning, comparative biology and taxonomic classification.</title>
        <authorList>
            <person name="Goeker M."/>
        </authorList>
    </citation>
    <scope>NUCLEOTIDE SEQUENCE [LARGE SCALE GENOMIC DNA]</scope>
    <source>
        <strain evidence="6 7">DSM 24233</strain>
    </source>
</reference>
<dbReference type="NCBIfam" id="TIGR00100">
    <property type="entry name" value="hypA"/>
    <property type="match status" value="1"/>
</dbReference>
<evidence type="ECO:0000313" key="7">
    <source>
        <dbReference type="Proteomes" id="UP000580856"/>
    </source>
</evidence>
<dbReference type="PANTHER" id="PTHR34535:SF3">
    <property type="entry name" value="HYDROGENASE MATURATION FACTOR HYPA"/>
    <property type="match status" value="1"/>
</dbReference>
<feature type="binding site" evidence="5">
    <location>
        <position position="73"/>
    </location>
    <ligand>
        <name>Zn(2+)</name>
        <dbReference type="ChEBI" id="CHEBI:29105"/>
    </ligand>
</feature>
<dbReference type="PANTHER" id="PTHR34535">
    <property type="entry name" value="HYDROGENASE MATURATION FACTOR HYPA"/>
    <property type="match status" value="1"/>
</dbReference>
<dbReference type="GO" id="GO:0051604">
    <property type="term" value="P:protein maturation"/>
    <property type="evidence" value="ECO:0007669"/>
    <property type="project" value="InterPro"/>
</dbReference>
<dbReference type="RefSeq" id="WP_167939642.1">
    <property type="nucleotide sequence ID" value="NZ_JAATJA010000001.1"/>
</dbReference>
<dbReference type="InterPro" id="IPR020538">
    <property type="entry name" value="Hydgase_Ni_incorp_HypA/HybF_CS"/>
</dbReference>
<accession>A0A846QHB6</accession>
<organism evidence="6 7">
    <name type="scientific">Desulfobaculum xiamenense</name>
    <dbReference type="NCBI Taxonomy" id="995050"/>
    <lineage>
        <taxon>Bacteria</taxon>
        <taxon>Pseudomonadati</taxon>
        <taxon>Thermodesulfobacteriota</taxon>
        <taxon>Desulfovibrionia</taxon>
        <taxon>Desulfovibrionales</taxon>
        <taxon>Desulfovibrionaceae</taxon>
        <taxon>Desulfobaculum</taxon>
    </lineage>
</organism>
<gene>
    <name evidence="5" type="primary">hypA</name>
    <name evidence="6" type="ORF">GGQ74_000150</name>
</gene>
<keyword evidence="7" id="KW-1185">Reference proteome</keyword>
<feature type="binding site" evidence="5">
    <location>
        <position position="76"/>
    </location>
    <ligand>
        <name>Zn(2+)</name>
        <dbReference type="ChEBI" id="CHEBI:29105"/>
    </ligand>
</feature>
<evidence type="ECO:0000256" key="3">
    <source>
        <dbReference type="ARBA" id="ARBA00022723"/>
    </source>
</evidence>
<dbReference type="AlphaFoldDB" id="A0A846QHB6"/>
<dbReference type="Proteomes" id="UP000580856">
    <property type="component" value="Unassembled WGS sequence"/>
</dbReference>
<dbReference type="HAMAP" id="MF_00213">
    <property type="entry name" value="HypA_HybF"/>
    <property type="match status" value="1"/>
</dbReference>
<comment type="caution">
    <text evidence="6">The sequence shown here is derived from an EMBL/GenBank/DDBJ whole genome shotgun (WGS) entry which is preliminary data.</text>
</comment>
<dbReference type="EMBL" id="JAATJA010000001">
    <property type="protein sequence ID" value="NJB66510.1"/>
    <property type="molecule type" value="Genomic_DNA"/>
</dbReference>
<dbReference type="SUPFAM" id="SSF144206">
    <property type="entry name" value="NOB1 zinc finger-like"/>
    <property type="match status" value="1"/>
</dbReference>
<dbReference type="GO" id="GO:0008270">
    <property type="term" value="F:zinc ion binding"/>
    <property type="evidence" value="ECO:0007669"/>
    <property type="project" value="UniProtKB-UniRule"/>
</dbReference>
<dbReference type="InterPro" id="IPR036283">
    <property type="entry name" value="NOB1_Zf-like_sf"/>
</dbReference>